<proteinExistence type="predicted"/>
<dbReference type="InterPro" id="IPR009014">
    <property type="entry name" value="Transketo_C/PFOR_II"/>
</dbReference>
<evidence type="ECO:0000313" key="2">
    <source>
        <dbReference type="EMBL" id="PZR13489.1"/>
    </source>
</evidence>
<organism evidence="2 3">
    <name type="scientific">Archangium gephyra</name>
    <dbReference type="NCBI Taxonomy" id="48"/>
    <lineage>
        <taxon>Bacteria</taxon>
        <taxon>Pseudomonadati</taxon>
        <taxon>Myxococcota</taxon>
        <taxon>Myxococcia</taxon>
        <taxon>Myxococcales</taxon>
        <taxon>Cystobacterineae</taxon>
        <taxon>Archangiaceae</taxon>
        <taxon>Archangium</taxon>
    </lineage>
</organism>
<dbReference type="Proteomes" id="UP000249061">
    <property type="component" value="Unassembled WGS sequence"/>
</dbReference>
<sequence>MRKDFAAWLEAYGARDERVVVLTGDLGFQALEGVRTKLGKRFINIGVSEQNMVSMGAALASEGLRPFCYSIAPFAVFRPAEQIRLDVCVHKLDVKVVGNGGGYGYGIMGSTHHAIEDIAVLSSFQGMHCFLPVTGADVAVCGDAMMNVMGPSYFRLNIGALPPGHELETPFTAIRRVLVTGVTEKPRVTVIALGPIALNALGAASASGRAEVFAVSEVPVPGELPDSLVDSIKSTGRVLIVEEHVERGGLAEHLALKFMKRGLAPQIETRAALGYPSGTYGSQKFHQAESHLDAASLQAAING</sequence>
<reference evidence="2 3" key="1">
    <citation type="submission" date="2017-08" db="EMBL/GenBank/DDBJ databases">
        <title>Infants hospitalized years apart are colonized by the same room-sourced microbial strains.</title>
        <authorList>
            <person name="Brooks B."/>
            <person name="Olm M.R."/>
            <person name="Firek B.A."/>
            <person name="Baker R."/>
            <person name="Thomas B.C."/>
            <person name="Morowitz M.J."/>
            <person name="Banfield J.F."/>
        </authorList>
    </citation>
    <scope>NUCLEOTIDE SEQUENCE [LARGE SCALE GENOMIC DNA]</scope>
    <source>
        <strain evidence="2">S2_003_000_R2_14</strain>
    </source>
</reference>
<dbReference type="InterPro" id="IPR029061">
    <property type="entry name" value="THDP-binding"/>
</dbReference>
<evidence type="ECO:0000259" key="1">
    <source>
        <dbReference type="SMART" id="SM00861"/>
    </source>
</evidence>
<dbReference type="Gene3D" id="3.40.50.970">
    <property type="match status" value="1"/>
</dbReference>
<dbReference type="Gene3D" id="3.40.50.920">
    <property type="match status" value="1"/>
</dbReference>
<gene>
    <name evidence="2" type="ORF">DI536_12070</name>
</gene>
<dbReference type="SUPFAM" id="SSF52922">
    <property type="entry name" value="TK C-terminal domain-like"/>
    <property type="match status" value="1"/>
</dbReference>
<protein>
    <submittedName>
        <fullName evidence="2">Transketolase</fullName>
    </submittedName>
</protein>
<accession>A0A2W5TDA5</accession>
<feature type="domain" description="Transketolase-like pyrimidine-binding" evidence="1">
    <location>
        <begin position="1"/>
        <end position="163"/>
    </location>
</feature>
<dbReference type="SMART" id="SM00861">
    <property type="entry name" value="Transket_pyr"/>
    <property type="match status" value="1"/>
</dbReference>
<dbReference type="InterPro" id="IPR051157">
    <property type="entry name" value="PDH/Transketolase"/>
</dbReference>
<dbReference type="CDD" id="cd07033">
    <property type="entry name" value="TPP_PYR_DXS_TK_like"/>
    <property type="match status" value="1"/>
</dbReference>
<dbReference type="SUPFAM" id="SSF52518">
    <property type="entry name" value="Thiamin diphosphate-binding fold (THDP-binding)"/>
    <property type="match status" value="1"/>
</dbReference>
<dbReference type="InterPro" id="IPR005475">
    <property type="entry name" value="Transketolase-like_Pyr-bd"/>
</dbReference>
<dbReference type="Pfam" id="PF02779">
    <property type="entry name" value="Transket_pyr"/>
    <property type="match status" value="1"/>
</dbReference>
<dbReference type="PANTHER" id="PTHR43825:SF1">
    <property type="entry name" value="TRANSKETOLASE-LIKE PYRIMIDINE-BINDING DOMAIN-CONTAINING PROTEIN"/>
    <property type="match status" value="1"/>
</dbReference>
<evidence type="ECO:0000313" key="3">
    <source>
        <dbReference type="Proteomes" id="UP000249061"/>
    </source>
</evidence>
<dbReference type="EMBL" id="QFQP01000009">
    <property type="protein sequence ID" value="PZR13489.1"/>
    <property type="molecule type" value="Genomic_DNA"/>
</dbReference>
<dbReference type="InterPro" id="IPR033248">
    <property type="entry name" value="Transketolase_C"/>
</dbReference>
<dbReference type="PANTHER" id="PTHR43825">
    <property type="entry name" value="PYRUVATE DEHYDROGENASE E1 COMPONENT"/>
    <property type="match status" value="1"/>
</dbReference>
<name>A0A2W5TDA5_9BACT</name>
<dbReference type="Pfam" id="PF02780">
    <property type="entry name" value="Transketolase_C"/>
    <property type="match status" value="1"/>
</dbReference>
<comment type="caution">
    <text evidence="2">The sequence shown here is derived from an EMBL/GenBank/DDBJ whole genome shotgun (WGS) entry which is preliminary data.</text>
</comment>
<dbReference type="AlphaFoldDB" id="A0A2W5TDA5"/>